<keyword evidence="2" id="KW-1185">Reference proteome</keyword>
<dbReference type="Proteomes" id="UP001141327">
    <property type="component" value="Unassembled WGS sequence"/>
</dbReference>
<evidence type="ECO:0000313" key="1">
    <source>
        <dbReference type="EMBL" id="KAJ4457132.1"/>
    </source>
</evidence>
<evidence type="ECO:0000313" key="2">
    <source>
        <dbReference type="Proteomes" id="UP001141327"/>
    </source>
</evidence>
<proteinExistence type="predicted"/>
<dbReference type="Gene3D" id="3.30.70.20">
    <property type="match status" value="1"/>
</dbReference>
<evidence type="ECO:0008006" key="3">
    <source>
        <dbReference type="Google" id="ProtNLM"/>
    </source>
</evidence>
<comment type="caution">
    <text evidence="1">The sequence shown here is derived from an EMBL/GenBank/DDBJ whole genome shotgun (WGS) entry which is preliminary data.</text>
</comment>
<gene>
    <name evidence="1" type="ORF">PAPYR_7419</name>
</gene>
<dbReference type="Pfam" id="PF13370">
    <property type="entry name" value="Fer4_13"/>
    <property type="match status" value="1"/>
</dbReference>
<reference evidence="1" key="1">
    <citation type="journal article" date="2022" name="bioRxiv">
        <title>Genomics of Preaxostyla Flagellates Illuminates Evolutionary Transitions and the Path Towards Mitochondrial Loss.</title>
        <authorList>
            <person name="Novak L.V.F."/>
            <person name="Treitli S.C."/>
            <person name="Pyrih J."/>
            <person name="Halakuc P."/>
            <person name="Pipaliya S.V."/>
            <person name="Vacek V."/>
            <person name="Brzon O."/>
            <person name="Soukal P."/>
            <person name="Eme L."/>
            <person name="Dacks J.B."/>
            <person name="Karnkowska A."/>
            <person name="Elias M."/>
            <person name="Hampl V."/>
        </authorList>
    </citation>
    <scope>NUCLEOTIDE SEQUENCE</scope>
    <source>
        <strain evidence="1">RCP-MX</strain>
    </source>
</reference>
<accession>A0ABQ8UFJ6</accession>
<dbReference type="EMBL" id="JAPMOS010000053">
    <property type="protein sequence ID" value="KAJ4457132.1"/>
    <property type="molecule type" value="Genomic_DNA"/>
</dbReference>
<name>A0ABQ8UFJ6_9EUKA</name>
<protein>
    <recommendedName>
        <fullName evidence="3">Ferredoxin</fullName>
    </recommendedName>
</protein>
<organism evidence="1 2">
    <name type="scientific">Paratrimastix pyriformis</name>
    <dbReference type="NCBI Taxonomy" id="342808"/>
    <lineage>
        <taxon>Eukaryota</taxon>
        <taxon>Metamonada</taxon>
        <taxon>Preaxostyla</taxon>
        <taxon>Paratrimastigidae</taxon>
        <taxon>Paratrimastix</taxon>
    </lineage>
</organism>
<sequence length="69" mass="7435">MSTRVIIAVNDDCISCQACVGEAPRLFEISAETSKSHYIGPDELNPEDIELAEKAATICPVNAISVEKQ</sequence>
<dbReference type="SUPFAM" id="SSF54862">
    <property type="entry name" value="4Fe-4S ferredoxins"/>
    <property type="match status" value="1"/>
</dbReference>